<evidence type="ECO:0000256" key="1">
    <source>
        <dbReference type="SAM" id="MobiDB-lite"/>
    </source>
</evidence>
<feature type="region of interest" description="Disordered" evidence="1">
    <location>
        <begin position="1"/>
        <end position="29"/>
    </location>
</feature>
<sequence>MWPLLKLGGLDSNGDADEENAGHGDGGVAAPVLGPAVRASAHAPHLLPEVPVDPICSVPMFRSSSHVQLICGTPFSFLNLDDWLGAVRETTTVREERPSL</sequence>
<reference evidence="2" key="1">
    <citation type="submission" date="2018-02" db="EMBL/GenBank/DDBJ databases">
        <title>Rhizophora mucronata_Transcriptome.</title>
        <authorList>
            <person name="Meera S.P."/>
            <person name="Sreeshan A."/>
            <person name="Augustine A."/>
        </authorList>
    </citation>
    <scope>NUCLEOTIDE SEQUENCE</scope>
    <source>
        <tissue evidence="2">Leaf</tissue>
    </source>
</reference>
<evidence type="ECO:0000313" key="2">
    <source>
        <dbReference type="EMBL" id="MBX02071.1"/>
    </source>
</evidence>
<dbReference type="AlphaFoldDB" id="A0A2P2K8Q7"/>
<organism evidence="2">
    <name type="scientific">Rhizophora mucronata</name>
    <name type="common">Asiatic mangrove</name>
    <dbReference type="NCBI Taxonomy" id="61149"/>
    <lineage>
        <taxon>Eukaryota</taxon>
        <taxon>Viridiplantae</taxon>
        <taxon>Streptophyta</taxon>
        <taxon>Embryophyta</taxon>
        <taxon>Tracheophyta</taxon>
        <taxon>Spermatophyta</taxon>
        <taxon>Magnoliopsida</taxon>
        <taxon>eudicotyledons</taxon>
        <taxon>Gunneridae</taxon>
        <taxon>Pentapetalae</taxon>
        <taxon>rosids</taxon>
        <taxon>fabids</taxon>
        <taxon>Malpighiales</taxon>
        <taxon>Rhizophoraceae</taxon>
        <taxon>Rhizophora</taxon>
    </lineage>
</organism>
<accession>A0A2P2K8Q7</accession>
<protein>
    <submittedName>
        <fullName evidence="2">Uncharacterized protein</fullName>
    </submittedName>
</protein>
<proteinExistence type="predicted"/>
<dbReference type="EMBL" id="GGEC01021587">
    <property type="protein sequence ID" value="MBX02071.1"/>
    <property type="molecule type" value="Transcribed_RNA"/>
</dbReference>
<name>A0A2P2K8Q7_RHIMU</name>